<comment type="caution">
    <text evidence="3">The sequence shown here is derived from an EMBL/GenBank/DDBJ whole genome shotgun (WGS) entry which is preliminary data.</text>
</comment>
<keyword evidence="2" id="KW-0812">Transmembrane</keyword>
<sequence>MSNSNTKLTRSLKNDRTNKDLLRTEINNATDPNVRLELTKMLLEIEKEEKKKKFIKWLSIISILVIILLTLLYLGNKSSKEPTIEKITESTSTTSQQASNSDTSTSIVKETNLSEEELKRWVMAILDLTTPPPTKYILTVKIDETDNLAYIHVGVDQLDGAGTFRVNAKGQLEYMPYMGQFTGVEEWILMSEKFMDTTIAEEYYKEQAKKQAKTNDDLNKIKNHLIGNKYFIKPILYDGMDSEQAMDENKAPQNLIHDGSLAVSFIDDTKVHIELAGTYRPDYDETYSLSPDTINFKDYYIPYKYNDGNLSFDTWTTDIDGHTITWTITPQ</sequence>
<keyword evidence="4" id="KW-1185">Reference proteome</keyword>
<dbReference type="EMBL" id="MVAB01000001">
    <property type="protein sequence ID" value="OPF86799.1"/>
    <property type="molecule type" value="Genomic_DNA"/>
</dbReference>
<evidence type="ECO:0000256" key="2">
    <source>
        <dbReference type="SAM" id="Phobius"/>
    </source>
</evidence>
<reference evidence="3 4" key="1">
    <citation type="submission" date="2017-02" db="EMBL/GenBank/DDBJ databases">
        <title>Vagococcus cremeus sp. nov., isolated from the small intestine of a marten, Martes flavigula.</title>
        <authorList>
            <person name="Tak E.J."/>
            <person name="Bae J.-W."/>
        </authorList>
    </citation>
    <scope>NUCLEOTIDE SEQUENCE [LARGE SCALE GENOMIC DNA]</scope>
    <source>
        <strain evidence="3 4">D7T301</strain>
    </source>
</reference>
<keyword evidence="2" id="KW-0472">Membrane</keyword>
<protein>
    <submittedName>
        <fullName evidence="3">Uncharacterized protein</fullName>
    </submittedName>
</protein>
<gene>
    <name evidence="3" type="ORF">BW731_00580</name>
</gene>
<dbReference type="AlphaFoldDB" id="A0A1V4DE29"/>
<feature type="region of interest" description="Disordered" evidence="1">
    <location>
        <begin position="85"/>
        <end position="107"/>
    </location>
</feature>
<name>A0A1V4DE29_9ENTE</name>
<feature type="compositionally biased region" description="Low complexity" evidence="1">
    <location>
        <begin position="89"/>
        <end position="106"/>
    </location>
</feature>
<accession>A0A1V4DE29</accession>
<evidence type="ECO:0000313" key="4">
    <source>
        <dbReference type="Proteomes" id="UP000189970"/>
    </source>
</evidence>
<proteinExistence type="predicted"/>
<keyword evidence="2" id="KW-1133">Transmembrane helix</keyword>
<dbReference type="RefSeq" id="WP_079344806.1">
    <property type="nucleotide sequence ID" value="NZ_MVAB01000001.1"/>
</dbReference>
<dbReference type="Proteomes" id="UP000189970">
    <property type="component" value="Unassembled WGS sequence"/>
</dbReference>
<feature type="transmembrane region" description="Helical" evidence="2">
    <location>
        <begin position="54"/>
        <end position="74"/>
    </location>
</feature>
<evidence type="ECO:0000256" key="1">
    <source>
        <dbReference type="SAM" id="MobiDB-lite"/>
    </source>
</evidence>
<evidence type="ECO:0000313" key="3">
    <source>
        <dbReference type="EMBL" id="OPF86799.1"/>
    </source>
</evidence>
<organism evidence="3 4">
    <name type="scientific">Vagococcus martis</name>
    <dbReference type="NCBI Taxonomy" id="1768210"/>
    <lineage>
        <taxon>Bacteria</taxon>
        <taxon>Bacillati</taxon>
        <taxon>Bacillota</taxon>
        <taxon>Bacilli</taxon>
        <taxon>Lactobacillales</taxon>
        <taxon>Enterococcaceae</taxon>
        <taxon>Vagococcus</taxon>
    </lineage>
</organism>